<dbReference type="GO" id="GO:0003684">
    <property type="term" value="F:damaged DNA binding"/>
    <property type="evidence" value="ECO:0007669"/>
    <property type="project" value="InterPro"/>
</dbReference>
<dbReference type="InterPro" id="IPR005118">
    <property type="entry name" value="TRCF_C"/>
</dbReference>
<comment type="similarity">
    <text evidence="10 13">In the N-terminal section; belongs to the UvrB family.</text>
</comment>
<dbReference type="InterPro" id="IPR036101">
    <property type="entry name" value="CarD-like/TRCF_RID_sf"/>
</dbReference>
<comment type="function">
    <text evidence="13">Couples transcription and DNA repair by recognizing RNA polymerase (RNAP) stalled at DNA lesions. Mediates ATP-dependent release of RNAP and its truncated transcript from the DNA, and recruitment of nucleotide excision repair machinery to the damaged site.</text>
</comment>
<dbReference type="PROSITE" id="PS51192">
    <property type="entry name" value="HELICASE_ATP_BIND_1"/>
    <property type="match status" value="1"/>
</dbReference>
<dbReference type="Pfam" id="PF17757">
    <property type="entry name" value="UvrB_inter"/>
    <property type="match status" value="1"/>
</dbReference>
<dbReference type="InterPro" id="IPR001650">
    <property type="entry name" value="Helicase_C-like"/>
</dbReference>
<evidence type="ECO:0000256" key="13">
    <source>
        <dbReference type="HAMAP-Rule" id="MF_00969"/>
    </source>
</evidence>
<dbReference type="PROSITE" id="PS51194">
    <property type="entry name" value="HELICASE_CTER"/>
    <property type="match status" value="1"/>
</dbReference>
<dbReference type="GO" id="GO:0005524">
    <property type="term" value="F:ATP binding"/>
    <property type="evidence" value="ECO:0007669"/>
    <property type="project" value="UniProtKB-UniRule"/>
</dbReference>
<dbReference type="Pfam" id="PF00271">
    <property type="entry name" value="Helicase_C"/>
    <property type="match status" value="1"/>
</dbReference>
<dbReference type="Gene3D" id="2.40.10.170">
    <property type="match status" value="1"/>
</dbReference>
<evidence type="ECO:0000256" key="6">
    <source>
        <dbReference type="ARBA" id="ARBA00022806"/>
    </source>
</evidence>
<dbReference type="InterPro" id="IPR027417">
    <property type="entry name" value="P-loop_NTPase"/>
</dbReference>
<dbReference type="Pfam" id="PF02559">
    <property type="entry name" value="CarD_TRCF_RID"/>
    <property type="match status" value="1"/>
</dbReference>
<dbReference type="SMART" id="SM00490">
    <property type="entry name" value="HELICc"/>
    <property type="match status" value="1"/>
</dbReference>
<dbReference type="SMART" id="SM01058">
    <property type="entry name" value="CarD_TRCF"/>
    <property type="match status" value="1"/>
</dbReference>
<dbReference type="InterPro" id="IPR014001">
    <property type="entry name" value="Helicase_ATP-bd"/>
</dbReference>
<evidence type="ECO:0000256" key="1">
    <source>
        <dbReference type="ARBA" id="ARBA00004496"/>
    </source>
</evidence>
<keyword evidence="6" id="KW-0347">Helicase</keyword>
<dbReference type="HAMAP" id="MF_00969">
    <property type="entry name" value="TRCF"/>
    <property type="match status" value="1"/>
</dbReference>
<comment type="similarity">
    <text evidence="11 13">In the C-terminal section; belongs to the helicase family. RecG subfamily.</text>
</comment>
<protein>
    <recommendedName>
        <fullName evidence="12 13">Transcription-repair-coupling factor</fullName>
        <shortName evidence="13">TRCF</shortName>
        <ecNumber evidence="13">3.6.4.-</ecNumber>
    </recommendedName>
</protein>
<dbReference type="AlphaFoldDB" id="A0A212J1L0"/>
<dbReference type="InterPro" id="IPR011545">
    <property type="entry name" value="DEAD/DEAH_box_helicase_dom"/>
</dbReference>
<dbReference type="SUPFAM" id="SSF141259">
    <property type="entry name" value="CarD-like"/>
    <property type="match status" value="1"/>
</dbReference>
<keyword evidence="2 13" id="KW-0963">Cytoplasm</keyword>
<keyword evidence="9 13" id="KW-0234">DNA repair</keyword>
<evidence type="ECO:0000256" key="8">
    <source>
        <dbReference type="ARBA" id="ARBA00023125"/>
    </source>
</evidence>
<evidence type="ECO:0000259" key="15">
    <source>
        <dbReference type="PROSITE" id="PS51194"/>
    </source>
</evidence>
<evidence type="ECO:0000256" key="2">
    <source>
        <dbReference type="ARBA" id="ARBA00022490"/>
    </source>
</evidence>
<dbReference type="GO" id="GO:0000716">
    <property type="term" value="P:transcription-coupled nucleotide-excision repair, DNA damage recognition"/>
    <property type="evidence" value="ECO:0007669"/>
    <property type="project" value="UniProtKB-UniRule"/>
</dbReference>
<evidence type="ECO:0000256" key="12">
    <source>
        <dbReference type="ARBA" id="ARBA00070128"/>
    </source>
</evidence>
<dbReference type="EMBL" id="FLUQ01000001">
    <property type="protein sequence ID" value="SBV93346.1"/>
    <property type="molecule type" value="Genomic_DNA"/>
</dbReference>
<proteinExistence type="inferred from homology"/>
<dbReference type="Gene3D" id="3.30.2060.10">
    <property type="entry name" value="Penicillin-binding protein 1b domain"/>
    <property type="match status" value="1"/>
</dbReference>
<sequence length="1159" mass="128654">MAFDAIIGSLLGGTKQAAHISRSGPATRARLAARLLSRGRNVVLVTRDAKELNTCRALIRLFLAEHSATEAAQGQAVWNDPILVLPPFSPGQKSPVYWADRMAALYTLSQKKGPVPILVPVDGLLPLLPPTDFFTNHELRLTKGVDMDPELVLEQLVGWGYTRVPMVSSPGEIAMRGDILDIACPGYPKPVRLEFFGDTLDDIRIFDGATQRSVTDIPEVTLIPVSPFLLDGNGTSVSDPYWKTLLKDGTIDDEDIRILRRVAGSGGKDLLPGMAFPDASRLGDWLPKDAIFLLPDAQNLAQAVKEIAATWEMHLDEDRERTGLNQPRQRVLHKTADVLASFENRDRAYCDDLIVAGAAASEDLPERAIHSFQELFPAATDVERPWQRLVAAMREWASPRKEGEYGSVLLAFATERGRAKFLALAEQDGIRPQLRYTPDEKGLFALVSPFRGGAHLVWDKTLILGEDVLQPRSDRGTHRSGGEAFRGLERYDDLKDGDLLVHRDYGLGRFAGLHHMDLGGVSNDYMLLIYAGDDKLYLPVDRMALVQRYKAPDGTVAAPDKLGGSQWFSSKEKARKAIEKIAGDLVEMYAYRKVAKGFTYHPVSEMYREFEASFGFEETPDQARAIQDVLNDMEKPEPMDRLVCGDVGFGKTEVAMRASFRAALEGRQVALLCPTTILAEQHFQTFKARLANFPVNVAMLSRFVSPAKQKEILASAAKGQVDILIGTHRLLSKDVALPNLGLLVLDEEQRFGVRHKERLKQMRKNVDVLTLTATPIPRTLQLSLSGIRELSVIETPPPDRKPVTTAIINRQDETLKVILEREIARKGQVFWVYNRVQGLERVAEYVQKLVPGARVGMAHGQMSERALEDAMHKFWHAELDVLVCTAIVESGLDFPRANTLIVDQAQLFGLGQLYQLRGRVGRSDVQAFSVFVVNDVDKLAELARQRLRIILDLDYLGAGFQVAMEDLRLRGTGNILGESQSGHMTRLGLDLFLEMLEEAVAKLKGGPIEEEITTEITLGIAAHIPDDYIEDPKTRLQYYKSLSSAVDGVAQQDIELEMRDRFGPWPEPVANFLAVLVFKRFLGGLGALKADLHPDRVRLVFAEKSSALDPEKLIKWVTASPKKARFLPPAGLEVVLPEGAVSERFSFVQTELSSLRKAG</sequence>
<dbReference type="SMART" id="SM00487">
    <property type="entry name" value="DEXDc"/>
    <property type="match status" value="1"/>
</dbReference>
<organism evidence="16">
    <name type="scientific">uncultured delta proteobacterium</name>
    <dbReference type="NCBI Taxonomy" id="34034"/>
    <lineage>
        <taxon>Bacteria</taxon>
        <taxon>Deltaproteobacteria</taxon>
        <taxon>environmental samples</taxon>
    </lineage>
</organism>
<dbReference type="InterPro" id="IPR004576">
    <property type="entry name" value="Mfd"/>
</dbReference>
<dbReference type="GO" id="GO:0016787">
    <property type="term" value="F:hydrolase activity"/>
    <property type="evidence" value="ECO:0007669"/>
    <property type="project" value="UniProtKB-KW"/>
</dbReference>
<dbReference type="SMART" id="SM00982">
    <property type="entry name" value="TRCF"/>
    <property type="match status" value="1"/>
</dbReference>
<dbReference type="Gene3D" id="3.90.1150.50">
    <property type="entry name" value="Transcription-repair-coupling factor, D7 domain"/>
    <property type="match status" value="1"/>
</dbReference>
<keyword evidence="7 13" id="KW-0067">ATP-binding</keyword>
<dbReference type="Pfam" id="PF03461">
    <property type="entry name" value="TRCF"/>
    <property type="match status" value="1"/>
</dbReference>
<evidence type="ECO:0000256" key="5">
    <source>
        <dbReference type="ARBA" id="ARBA00022801"/>
    </source>
</evidence>
<dbReference type="Pfam" id="PF00270">
    <property type="entry name" value="DEAD"/>
    <property type="match status" value="1"/>
</dbReference>
<evidence type="ECO:0000256" key="10">
    <source>
        <dbReference type="ARBA" id="ARBA00061104"/>
    </source>
</evidence>
<name>A0A212J1L0_9DELT</name>
<evidence type="ECO:0000256" key="4">
    <source>
        <dbReference type="ARBA" id="ARBA00022763"/>
    </source>
</evidence>
<dbReference type="PANTHER" id="PTHR47964:SF1">
    <property type="entry name" value="ATP-DEPENDENT DNA HELICASE HOMOLOG RECG, CHLOROPLASTIC"/>
    <property type="match status" value="1"/>
</dbReference>
<dbReference type="PANTHER" id="PTHR47964">
    <property type="entry name" value="ATP-DEPENDENT DNA HELICASE HOMOLOG RECG, CHLOROPLASTIC"/>
    <property type="match status" value="1"/>
</dbReference>
<gene>
    <name evidence="13 16" type="primary">mfd</name>
    <name evidence="16" type="ORF">KL86DPRO_10517</name>
</gene>
<keyword evidence="8 13" id="KW-0238">DNA-binding</keyword>
<keyword evidence="3 13" id="KW-0547">Nucleotide-binding</keyword>
<dbReference type="GO" id="GO:0005737">
    <property type="term" value="C:cytoplasm"/>
    <property type="evidence" value="ECO:0007669"/>
    <property type="project" value="UniProtKB-SubCell"/>
</dbReference>
<evidence type="ECO:0000313" key="16">
    <source>
        <dbReference type="EMBL" id="SBV93346.1"/>
    </source>
</evidence>
<comment type="subcellular location">
    <subcellularLocation>
        <location evidence="1 13">Cytoplasm</location>
    </subcellularLocation>
</comment>
<dbReference type="SUPFAM" id="SSF143517">
    <property type="entry name" value="TRCF domain-like"/>
    <property type="match status" value="1"/>
</dbReference>
<evidence type="ECO:0000256" key="3">
    <source>
        <dbReference type="ARBA" id="ARBA00022741"/>
    </source>
</evidence>
<keyword evidence="4 13" id="KW-0227">DNA damage</keyword>
<dbReference type="SUPFAM" id="SSF52540">
    <property type="entry name" value="P-loop containing nucleoside triphosphate hydrolases"/>
    <property type="match status" value="3"/>
</dbReference>
<evidence type="ECO:0000256" key="11">
    <source>
        <dbReference type="ARBA" id="ARBA00061399"/>
    </source>
</evidence>
<dbReference type="Gene3D" id="3.40.50.300">
    <property type="entry name" value="P-loop containing nucleotide triphosphate hydrolases"/>
    <property type="match status" value="2"/>
</dbReference>
<dbReference type="EC" id="3.6.4.-" evidence="13"/>
<evidence type="ECO:0000256" key="9">
    <source>
        <dbReference type="ARBA" id="ARBA00023204"/>
    </source>
</evidence>
<dbReference type="InterPro" id="IPR041471">
    <property type="entry name" value="UvrB_inter"/>
</dbReference>
<feature type="domain" description="Helicase C-terminal" evidence="15">
    <location>
        <begin position="810"/>
        <end position="968"/>
    </location>
</feature>
<dbReference type="FunFam" id="3.40.50.300:FF:000546">
    <property type="entry name" value="Transcription-repair-coupling factor"/>
    <property type="match status" value="1"/>
</dbReference>
<feature type="domain" description="Helicase ATP-binding" evidence="14">
    <location>
        <begin position="632"/>
        <end position="793"/>
    </location>
</feature>
<dbReference type="CDD" id="cd17991">
    <property type="entry name" value="DEXHc_TRCF"/>
    <property type="match status" value="1"/>
</dbReference>
<dbReference type="GO" id="GO:0003678">
    <property type="term" value="F:DNA helicase activity"/>
    <property type="evidence" value="ECO:0007669"/>
    <property type="project" value="TreeGrafter"/>
</dbReference>
<evidence type="ECO:0000256" key="7">
    <source>
        <dbReference type="ARBA" id="ARBA00022840"/>
    </source>
</evidence>
<dbReference type="NCBIfam" id="TIGR00580">
    <property type="entry name" value="mfd"/>
    <property type="match status" value="1"/>
</dbReference>
<dbReference type="InterPro" id="IPR037235">
    <property type="entry name" value="TRCF-like_C_D7"/>
</dbReference>
<dbReference type="GO" id="GO:0006355">
    <property type="term" value="P:regulation of DNA-templated transcription"/>
    <property type="evidence" value="ECO:0007669"/>
    <property type="project" value="UniProtKB-UniRule"/>
</dbReference>
<evidence type="ECO:0000259" key="14">
    <source>
        <dbReference type="PROSITE" id="PS51192"/>
    </source>
</evidence>
<accession>A0A212J1L0</accession>
<dbReference type="InterPro" id="IPR003711">
    <property type="entry name" value="CarD-like/TRCF_RID"/>
</dbReference>
<reference evidence="16" key="1">
    <citation type="submission" date="2016-04" db="EMBL/GenBank/DDBJ databases">
        <authorList>
            <person name="Evans L.H."/>
            <person name="Alamgir A."/>
            <person name="Owens N."/>
            <person name="Weber N.D."/>
            <person name="Virtaneva K."/>
            <person name="Barbian K."/>
            <person name="Babar A."/>
            <person name="Rosenke K."/>
        </authorList>
    </citation>
    <scope>NUCLEOTIDE SEQUENCE</scope>
    <source>
        <strain evidence="16">86</strain>
    </source>
</reference>
<keyword evidence="5 13" id="KW-0378">Hydrolase</keyword>
<dbReference type="InterPro" id="IPR047112">
    <property type="entry name" value="RecG/Mfd"/>
</dbReference>
<dbReference type="Gene3D" id="3.40.50.11180">
    <property type="match status" value="1"/>
</dbReference>